<evidence type="ECO:0000259" key="4">
    <source>
        <dbReference type="PROSITE" id="PS50164"/>
    </source>
</evidence>
<dbReference type="EMBL" id="HBIS01009418">
    <property type="protein sequence ID" value="CAE0613731.1"/>
    <property type="molecule type" value="Transcribed_RNA"/>
</dbReference>
<dbReference type="Gene3D" id="3.40.1440.10">
    <property type="entry name" value="GIY-YIG endonuclease"/>
    <property type="match status" value="1"/>
</dbReference>
<keyword evidence="1" id="KW-0863">Zinc-finger</keyword>
<dbReference type="PANTHER" id="PTHR40389">
    <property type="entry name" value="ENDOGENOUS RETROVIRUS GROUP K MEMBER 24 GAG POLYPROTEIN-RELATED"/>
    <property type="match status" value="1"/>
</dbReference>
<dbReference type="InterPro" id="IPR000305">
    <property type="entry name" value="GIY-YIG_endonuc"/>
</dbReference>
<dbReference type="PROSITE" id="PS50158">
    <property type="entry name" value="ZF_CCHC"/>
    <property type="match status" value="2"/>
</dbReference>
<protein>
    <recommendedName>
        <fullName evidence="6">CCHC-type domain-containing protein</fullName>
    </recommendedName>
</protein>
<dbReference type="InterPro" id="IPR001878">
    <property type="entry name" value="Znf_CCHC"/>
</dbReference>
<organism evidence="5">
    <name type="scientific">Picocystis salinarum</name>
    <dbReference type="NCBI Taxonomy" id="88271"/>
    <lineage>
        <taxon>Eukaryota</taxon>
        <taxon>Viridiplantae</taxon>
        <taxon>Chlorophyta</taxon>
        <taxon>Picocystophyceae</taxon>
        <taxon>Picocystales</taxon>
        <taxon>Picocystaceae</taxon>
        <taxon>Picocystis</taxon>
    </lineage>
</organism>
<dbReference type="SUPFAM" id="SSF57756">
    <property type="entry name" value="Retrovirus zinc finger-like domains"/>
    <property type="match status" value="2"/>
</dbReference>
<feature type="domain" description="CCHC-type" evidence="3">
    <location>
        <begin position="4"/>
        <end position="18"/>
    </location>
</feature>
<dbReference type="Gene3D" id="4.10.60.10">
    <property type="entry name" value="Zinc finger, CCHC-type"/>
    <property type="match status" value="1"/>
</dbReference>
<feature type="domain" description="GIY-YIG" evidence="4">
    <location>
        <begin position="214"/>
        <end position="286"/>
    </location>
</feature>
<keyword evidence="1" id="KW-0862">Zinc</keyword>
<accession>A0A7S3UHX0</accession>
<reference evidence="5" key="1">
    <citation type="submission" date="2021-01" db="EMBL/GenBank/DDBJ databases">
        <authorList>
            <person name="Corre E."/>
            <person name="Pelletier E."/>
            <person name="Niang G."/>
            <person name="Scheremetjew M."/>
            <person name="Finn R."/>
            <person name="Kale V."/>
            <person name="Holt S."/>
            <person name="Cochrane G."/>
            <person name="Meng A."/>
            <person name="Brown T."/>
            <person name="Cohen L."/>
        </authorList>
    </citation>
    <scope>NUCLEOTIDE SEQUENCE</scope>
    <source>
        <strain evidence="5">CCMP1897</strain>
    </source>
</reference>
<dbReference type="GO" id="GO:0008270">
    <property type="term" value="F:zinc ion binding"/>
    <property type="evidence" value="ECO:0007669"/>
    <property type="project" value="UniProtKB-KW"/>
</dbReference>
<dbReference type="Pfam" id="PF13917">
    <property type="entry name" value="zf-CCHC_3"/>
    <property type="match status" value="1"/>
</dbReference>
<name>A0A7S3UHX0_9CHLO</name>
<dbReference type="AlphaFoldDB" id="A0A7S3UHX0"/>
<evidence type="ECO:0000256" key="2">
    <source>
        <dbReference type="SAM" id="MobiDB-lite"/>
    </source>
</evidence>
<dbReference type="PROSITE" id="PS50164">
    <property type="entry name" value="GIY_YIG"/>
    <property type="match status" value="1"/>
</dbReference>
<evidence type="ECO:0000313" key="5">
    <source>
        <dbReference type="EMBL" id="CAE0613731.1"/>
    </source>
</evidence>
<dbReference type="InterPro" id="IPR050195">
    <property type="entry name" value="Primate_lentivir_Gag_pol-like"/>
</dbReference>
<evidence type="ECO:0000259" key="3">
    <source>
        <dbReference type="PROSITE" id="PS50158"/>
    </source>
</evidence>
<dbReference type="PANTHER" id="PTHR40389:SF3">
    <property type="entry name" value="IGE-BINDING PROTEIN"/>
    <property type="match status" value="1"/>
</dbReference>
<gene>
    <name evidence="5" type="ORF">PSAL00342_LOCUS7632</name>
</gene>
<dbReference type="Pfam" id="PF00098">
    <property type="entry name" value="zf-CCHC"/>
    <property type="match status" value="2"/>
</dbReference>
<dbReference type="InterPro" id="IPR036875">
    <property type="entry name" value="Znf_CCHC_sf"/>
</dbReference>
<dbReference type="InterPro" id="IPR035901">
    <property type="entry name" value="GIY-YIG_endonuc_sf"/>
</dbReference>
<feature type="domain" description="CCHC-type" evidence="3">
    <location>
        <begin position="320"/>
        <end position="333"/>
    </location>
</feature>
<sequence>MNSKCFRCGRYGHFVSDCFATYHVRGNKLPSFGEEEDDDPYVCNRCGRFGHEEGQCFARTTFDGKALPPPSSERRLCMDDSSPESDGYHTPDQLCEVDIPSIWKHGGSITCHRCYRTGHSTSECYARTTADGHPIPTLETMEEDSWSTEDSSDRDLMESLEVLASQEIRLASPQIQNSNLHPAEIDLPYSPLEPSILHNVAPGSGEQGRPFTWGRSGVYVLRLLNNKWYVGKSIGIYWRIRDHRDGNGSAWCHRHKVLEQVRPITPLADDLEEWERKETLARMYAHGLSNVRGWRYTTVNLPKTDVDAAKRDVCERYDLCRKCGRVGHFAQDCSGSGLAWWCLHDS</sequence>
<keyword evidence="1" id="KW-0479">Metal-binding</keyword>
<proteinExistence type="predicted"/>
<evidence type="ECO:0008006" key="6">
    <source>
        <dbReference type="Google" id="ProtNLM"/>
    </source>
</evidence>
<feature type="region of interest" description="Disordered" evidence="2">
    <location>
        <begin position="67"/>
        <end position="89"/>
    </location>
</feature>
<dbReference type="CDD" id="cd00719">
    <property type="entry name" value="GIY-YIG_SF"/>
    <property type="match status" value="1"/>
</dbReference>
<dbReference type="SUPFAM" id="SSF82771">
    <property type="entry name" value="GIY-YIG endonuclease"/>
    <property type="match status" value="1"/>
</dbReference>
<dbReference type="Pfam" id="PF14787">
    <property type="entry name" value="zf-CCHC_5"/>
    <property type="match status" value="1"/>
</dbReference>
<evidence type="ECO:0000256" key="1">
    <source>
        <dbReference type="PROSITE-ProRule" id="PRU00047"/>
    </source>
</evidence>
<dbReference type="GO" id="GO:0003676">
    <property type="term" value="F:nucleic acid binding"/>
    <property type="evidence" value="ECO:0007669"/>
    <property type="project" value="InterPro"/>
</dbReference>
<dbReference type="SMART" id="SM00343">
    <property type="entry name" value="ZnF_C2HC"/>
    <property type="match status" value="4"/>
</dbReference>